<feature type="transmembrane region" description="Helical" evidence="1">
    <location>
        <begin position="87"/>
        <end position="106"/>
    </location>
</feature>
<dbReference type="EMBL" id="JAEUAK010000003">
    <property type="protein sequence ID" value="MBW9052458.1"/>
    <property type="molecule type" value="Genomic_DNA"/>
</dbReference>
<feature type="transmembrane region" description="Helical" evidence="1">
    <location>
        <begin position="157"/>
        <end position="178"/>
    </location>
</feature>
<sequence length="183" mass="20677">MADGGLHPCRHLNHLYHPCIGIDVTVVGPSISRHFPFSAGFCLGVGLGGYLDGVVFHQLLQWHHLFSSWYPIISVENLQFNTFWDGVFHSAAYLFIIAGIFILWRAARLIHFKWSTRCLAASMLTGFGVFNLIEGLVDHQLLGIHHVNETVNRSQWLYWDLAFLASGLAMLVIGLLLWRRAHA</sequence>
<evidence type="ECO:0000256" key="1">
    <source>
        <dbReference type="SAM" id="Phobius"/>
    </source>
</evidence>
<dbReference type="InterPro" id="IPR018719">
    <property type="entry name" value="DUF2243_membrane"/>
</dbReference>
<name>A0ABS7GRB5_9HYPH</name>
<evidence type="ECO:0000313" key="2">
    <source>
        <dbReference type="EMBL" id="MBW9052458.1"/>
    </source>
</evidence>
<keyword evidence="1" id="KW-1133">Transmembrane helix</keyword>
<dbReference type="Pfam" id="PF10002">
    <property type="entry name" value="DUF2243"/>
    <property type="match status" value="1"/>
</dbReference>
<dbReference type="Proteomes" id="UP000717752">
    <property type="component" value="Unassembled WGS sequence"/>
</dbReference>
<organism evidence="2 3">
    <name type="scientific">Rhizobium mesosinicum</name>
    <dbReference type="NCBI Taxonomy" id="335017"/>
    <lineage>
        <taxon>Bacteria</taxon>
        <taxon>Pseudomonadati</taxon>
        <taxon>Pseudomonadota</taxon>
        <taxon>Alphaproteobacteria</taxon>
        <taxon>Hyphomicrobiales</taxon>
        <taxon>Rhizobiaceae</taxon>
        <taxon>Rhizobium/Agrobacterium group</taxon>
        <taxon>Rhizobium</taxon>
    </lineage>
</organism>
<keyword evidence="1" id="KW-0472">Membrane</keyword>
<feature type="transmembrane region" description="Helical" evidence="1">
    <location>
        <begin position="118"/>
        <end position="137"/>
    </location>
</feature>
<protein>
    <submittedName>
        <fullName evidence="2">DUF2243 domain-containing protein</fullName>
    </submittedName>
</protein>
<gene>
    <name evidence="2" type="ORF">JNB85_08550</name>
</gene>
<proteinExistence type="predicted"/>
<comment type="caution">
    <text evidence="2">The sequence shown here is derived from an EMBL/GenBank/DDBJ whole genome shotgun (WGS) entry which is preliminary data.</text>
</comment>
<keyword evidence="1" id="KW-0812">Transmembrane</keyword>
<keyword evidence="3" id="KW-1185">Reference proteome</keyword>
<accession>A0ABS7GRB5</accession>
<reference evidence="2 3" key="1">
    <citation type="journal article" date="2021" name="MBio">
        <title>Poor Competitiveness of Bradyrhizobium in Pigeon Pea Root Colonization in Indian Soils.</title>
        <authorList>
            <person name="Chalasani D."/>
            <person name="Basu A."/>
            <person name="Pullabhotla S.V.S.R.N."/>
            <person name="Jorrin B."/>
            <person name="Neal A.L."/>
            <person name="Poole P.S."/>
            <person name="Podile A.R."/>
            <person name="Tkacz A."/>
        </authorList>
    </citation>
    <scope>NUCLEOTIDE SEQUENCE [LARGE SCALE GENOMIC DNA]</scope>
    <source>
        <strain evidence="2 3">HU56</strain>
    </source>
</reference>
<evidence type="ECO:0000313" key="3">
    <source>
        <dbReference type="Proteomes" id="UP000717752"/>
    </source>
</evidence>